<evidence type="ECO:0000313" key="3">
    <source>
        <dbReference type="EMBL" id="MDZ5664105.1"/>
    </source>
</evidence>
<accession>A0ABU5KHZ4</accession>
<dbReference type="Gene3D" id="3.40.50.150">
    <property type="entry name" value="Vaccinia Virus protein VP39"/>
    <property type="match status" value="1"/>
</dbReference>
<gene>
    <name evidence="3" type="ORF">SFC79_20185</name>
</gene>
<name>A0ABU5KHZ4_9ACTN</name>
<dbReference type="Pfam" id="PF13649">
    <property type="entry name" value="Methyltransf_25"/>
    <property type="match status" value="1"/>
</dbReference>
<reference evidence="3 4" key="1">
    <citation type="submission" date="2023-11" db="EMBL/GenBank/DDBJ databases">
        <title>Novel species in genus Nocardioides.</title>
        <authorList>
            <person name="Zhou H."/>
        </authorList>
    </citation>
    <scope>NUCLEOTIDE SEQUENCE [LARGE SCALE GENOMIC DNA]</scope>
    <source>
        <strain evidence="3 4">S-58</strain>
    </source>
</reference>
<dbReference type="GO" id="GO:0032259">
    <property type="term" value="P:methylation"/>
    <property type="evidence" value="ECO:0007669"/>
    <property type="project" value="UniProtKB-KW"/>
</dbReference>
<sequence length="202" mass="21682">MSGERPTWQAYNEAQLTRPVRPLAKRLLEHAGPGNGRAALDLGCGSGVETRALVAAGWRVTAVDSDPSMPDRLQDLVAGGDVTAVVGDLRDVAPGRVALVHSSLSLPFVPSTDFAFVWERVRRSLLAGGWLGVDLFGPRDDWHGTPGLSFHPRSGVDQLMAGLEVVDLVEEERDAPSFGGVVKHWHTFHVIARRPGEAEGAP</sequence>
<keyword evidence="4" id="KW-1185">Reference proteome</keyword>
<dbReference type="EC" id="2.1.-.-" evidence="3"/>
<proteinExistence type="predicted"/>
<dbReference type="Proteomes" id="UP001291999">
    <property type="component" value="Unassembled WGS sequence"/>
</dbReference>
<evidence type="ECO:0000259" key="2">
    <source>
        <dbReference type="Pfam" id="PF13649"/>
    </source>
</evidence>
<dbReference type="CDD" id="cd02440">
    <property type="entry name" value="AdoMet_MTases"/>
    <property type="match status" value="1"/>
</dbReference>
<dbReference type="InterPro" id="IPR041698">
    <property type="entry name" value="Methyltransf_25"/>
</dbReference>
<feature type="domain" description="Methyltransferase" evidence="2">
    <location>
        <begin position="40"/>
        <end position="129"/>
    </location>
</feature>
<keyword evidence="3" id="KW-0489">Methyltransferase</keyword>
<dbReference type="RefSeq" id="WP_322425711.1">
    <property type="nucleotide sequence ID" value="NZ_JAXQPW010000010.1"/>
</dbReference>
<keyword evidence="1 3" id="KW-0808">Transferase</keyword>
<dbReference type="SUPFAM" id="SSF53335">
    <property type="entry name" value="S-adenosyl-L-methionine-dependent methyltransferases"/>
    <property type="match status" value="1"/>
</dbReference>
<dbReference type="GO" id="GO:0008168">
    <property type="term" value="F:methyltransferase activity"/>
    <property type="evidence" value="ECO:0007669"/>
    <property type="project" value="UniProtKB-KW"/>
</dbReference>
<evidence type="ECO:0000313" key="4">
    <source>
        <dbReference type="Proteomes" id="UP001291999"/>
    </source>
</evidence>
<evidence type="ECO:0000256" key="1">
    <source>
        <dbReference type="ARBA" id="ARBA00022679"/>
    </source>
</evidence>
<dbReference type="PANTHER" id="PTHR43861">
    <property type="entry name" value="TRANS-ACONITATE 2-METHYLTRANSFERASE-RELATED"/>
    <property type="match status" value="1"/>
</dbReference>
<dbReference type="InterPro" id="IPR029063">
    <property type="entry name" value="SAM-dependent_MTases_sf"/>
</dbReference>
<dbReference type="EMBL" id="JAXQPW010000010">
    <property type="protein sequence ID" value="MDZ5664105.1"/>
    <property type="molecule type" value="Genomic_DNA"/>
</dbReference>
<organism evidence="3 4">
    <name type="scientific">Nocardioides renjunii</name>
    <dbReference type="NCBI Taxonomy" id="3095075"/>
    <lineage>
        <taxon>Bacteria</taxon>
        <taxon>Bacillati</taxon>
        <taxon>Actinomycetota</taxon>
        <taxon>Actinomycetes</taxon>
        <taxon>Propionibacteriales</taxon>
        <taxon>Nocardioidaceae</taxon>
        <taxon>Nocardioides</taxon>
    </lineage>
</organism>
<comment type="caution">
    <text evidence="3">The sequence shown here is derived from an EMBL/GenBank/DDBJ whole genome shotgun (WGS) entry which is preliminary data.</text>
</comment>
<protein>
    <submittedName>
        <fullName evidence="3">Class I SAM-dependent methyltransferase</fullName>
        <ecNumber evidence="3">2.1.-.-</ecNumber>
    </submittedName>
</protein>